<comment type="caution">
    <text evidence="7">The sequence shown here is derived from an EMBL/GenBank/DDBJ whole genome shotgun (WGS) entry which is preliminary data.</text>
</comment>
<dbReference type="GO" id="GO:0090729">
    <property type="term" value="F:toxin activity"/>
    <property type="evidence" value="ECO:0007669"/>
    <property type="project" value="UniProtKB-KW"/>
</dbReference>
<dbReference type="InterPro" id="IPR029060">
    <property type="entry name" value="PIN-like_dom_sf"/>
</dbReference>
<dbReference type="CDD" id="cd09874">
    <property type="entry name" value="PIN_MT3492-like"/>
    <property type="match status" value="1"/>
</dbReference>
<dbReference type="SUPFAM" id="SSF88723">
    <property type="entry name" value="PIN domain-like"/>
    <property type="match status" value="1"/>
</dbReference>
<name>A0A150SIW7_SORCE</name>
<evidence type="ECO:0000256" key="3">
    <source>
        <dbReference type="ARBA" id="ARBA00022723"/>
    </source>
</evidence>
<dbReference type="Pfam" id="PF01850">
    <property type="entry name" value="PIN"/>
    <property type="match status" value="1"/>
</dbReference>
<evidence type="ECO:0000256" key="1">
    <source>
        <dbReference type="ARBA" id="ARBA00022649"/>
    </source>
</evidence>
<reference evidence="7 8" key="1">
    <citation type="submission" date="2014-02" db="EMBL/GenBank/DDBJ databases">
        <title>The small core and large imbalanced accessory genome model reveals a collaborative survival strategy of Sorangium cellulosum strains in nature.</title>
        <authorList>
            <person name="Han K."/>
            <person name="Peng R."/>
            <person name="Blom J."/>
            <person name="Li Y.-Z."/>
        </authorList>
    </citation>
    <scope>NUCLEOTIDE SEQUENCE [LARGE SCALE GENOMIC DNA]</scope>
    <source>
        <strain evidence="7 8">So0011-07</strain>
    </source>
</reference>
<evidence type="ECO:0000256" key="4">
    <source>
        <dbReference type="ARBA" id="ARBA00022801"/>
    </source>
</evidence>
<keyword evidence="4 5" id="KW-0378">Hydrolase</keyword>
<dbReference type="InterPro" id="IPR002716">
    <property type="entry name" value="PIN_dom"/>
</dbReference>
<feature type="domain" description="PIN" evidence="6">
    <location>
        <begin position="8"/>
        <end position="123"/>
    </location>
</feature>
<keyword evidence="1 5" id="KW-1277">Toxin-antitoxin system</keyword>
<evidence type="ECO:0000256" key="2">
    <source>
        <dbReference type="ARBA" id="ARBA00022722"/>
    </source>
</evidence>
<dbReference type="Proteomes" id="UP000075635">
    <property type="component" value="Unassembled WGS sequence"/>
</dbReference>
<evidence type="ECO:0000259" key="6">
    <source>
        <dbReference type="Pfam" id="PF01850"/>
    </source>
</evidence>
<dbReference type="GO" id="GO:0016787">
    <property type="term" value="F:hydrolase activity"/>
    <property type="evidence" value="ECO:0007669"/>
    <property type="project" value="UniProtKB-KW"/>
</dbReference>
<comment type="function">
    <text evidence="5">Toxic component of a toxin-antitoxin (TA) system. An RNase.</text>
</comment>
<comment type="similarity">
    <text evidence="5">Belongs to the PINc/VapC protein family.</text>
</comment>
<keyword evidence="2 5" id="KW-0540">Nuclease</keyword>
<feature type="binding site" evidence="5">
    <location>
        <position position="10"/>
    </location>
    <ligand>
        <name>Mg(2+)</name>
        <dbReference type="ChEBI" id="CHEBI:18420"/>
    </ligand>
</feature>
<dbReference type="GO" id="GO:0004540">
    <property type="term" value="F:RNA nuclease activity"/>
    <property type="evidence" value="ECO:0007669"/>
    <property type="project" value="InterPro"/>
</dbReference>
<comment type="cofactor">
    <cofactor evidence="5">
        <name>Mg(2+)</name>
        <dbReference type="ChEBI" id="CHEBI:18420"/>
    </cofactor>
</comment>
<dbReference type="HAMAP" id="MF_00265">
    <property type="entry name" value="VapC_Nob1"/>
    <property type="match status" value="1"/>
</dbReference>
<dbReference type="AlphaFoldDB" id="A0A150SIW7"/>
<dbReference type="EMBL" id="JEMB01000932">
    <property type="protein sequence ID" value="KYF92331.1"/>
    <property type="molecule type" value="Genomic_DNA"/>
</dbReference>
<dbReference type="GO" id="GO:0000287">
    <property type="term" value="F:magnesium ion binding"/>
    <property type="evidence" value="ECO:0007669"/>
    <property type="project" value="UniProtKB-UniRule"/>
</dbReference>
<dbReference type="InterPro" id="IPR022907">
    <property type="entry name" value="VapC_family"/>
</dbReference>
<feature type="binding site" evidence="5">
    <location>
        <position position="94"/>
    </location>
    <ligand>
        <name>Mg(2+)</name>
        <dbReference type="ChEBI" id="CHEBI:18420"/>
    </ligand>
</feature>
<keyword evidence="5" id="KW-0800">Toxin</keyword>
<dbReference type="Gene3D" id="3.40.50.1010">
    <property type="entry name" value="5'-nuclease"/>
    <property type="match status" value="1"/>
</dbReference>
<gene>
    <name evidence="5" type="primary">vapC</name>
    <name evidence="7" type="ORF">BE17_36185</name>
</gene>
<protein>
    <recommendedName>
        <fullName evidence="5">Ribonuclease VapC</fullName>
        <shortName evidence="5">RNase VapC</shortName>
        <ecNumber evidence="5">3.1.-.-</ecNumber>
    </recommendedName>
    <alternativeName>
        <fullName evidence="5">Toxin VapC</fullName>
    </alternativeName>
</protein>
<sequence length="133" mass="14375">MSAKRVTYLDSSAIVKLVVHEPESAALSRYLRGRRPIVASALARVEVLRVTASFGLPAQDRAHDVLNRLELIRINDRVLTLAGQLQPPELRSLDAIHLATASLLGDSLGKVVTYDVRMADAARGLGWAVIAPA</sequence>
<keyword evidence="5" id="KW-0460">Magnesium</keyword>
<evidence type="ECO:0000313" key="8">
    <source>
        <dbReference type="Proteomes" id="UP000075635"/>
    </source>
</evidence>
<evidence type="ECO:0000256" key="5">
    <source>
        <dbReference type="HAMAP-Rule" id="MF_00265"/>
    </source>
</evidence>
<organism evidence="7 8">
    <name type="scientific">Sorangium cellulosum</name>
    <name type="common">Polyangium cellulosum</name>
    <dbReference type="NCBI Taxonomy" id="56"/>
    <lineage>
        <taxon>Bacteria</taxon>
        <taxon>Pseudomonadati</taxon>
        <taxon>Myxococcota</taxon>
        <taxon>Polyangia</taxon>
        <taxon>Polyangiales</taxon>
        <taxon>Polyangiaceae</taxon>
        <taxon>Sorangium</taxon>
    </lineage>
</organism>
<keyword evidence="3 5" id="KW-0479">Metal-binding</keyword>
<dbReference type="EC" id="3.1.-.-" evidence="5"/>
<proteinExistence type="inferred from homology"/>
<accession>A0A150SIW7</accession>
<evidence type="ECO:0000313" key="7">
    <source>
        <dbReference type="EMBL" id="KYF92331.1"/>
    </source>
</evidence>